<organism evidence="4 5">
    <name type="scientific">Gracilibacillus salitolerans</name>
    <dbReference type="NCBI Taxonomy" id="2663022"/>
    <lineage>
        <taxon>Bacteria</taxon>
        <taxon>Bacillati</taxon>
        <taxon>Bacillota</taxon>
        <taxon>Bacilli</taxon>
        <taxon>Bacillales</taxon>
        <taxon>Bacillaceae</taxon>
        <taxon>Gracilibacillus</taxon>
    </lineage>
</organism>
<feature type="transmembrane region" description="Helical" evidence="1">
    <location>
        <begin position="68"/>
        <end position="93"/>
    </location>
</feature>
<dbReference type="AlphaFoldDB" id="A0A5Q2TEC3"/>
<evidence type="ECO:0000256" key="1">
    <source>
        <dbReference type="SAM" id="Phobius"/>
    </source>
</evidence>
<proteinExistence type="predicted"/>
<evidence type="ECO:0000259" key="3">
    <source>
        <dbReference type="Pfam" id="PF13800"/>
    </source>
</evidence>
<name>A0A5Q2TEC3_9BACI</name>
<reference evidence="4 5" key="1">
    <citation type="submission" date="2019-11" db="EMBL/GenBank/DDBJ databases">
        <title>Gracilibacillus salitolerans sp. nov., a moderate halophile isolated from a saline soil in northwest China.</title>
        <authorList>
            <person name="Gan L."/>
        </authorList>
    </citation>
    <scope>NUCLEOTIDE SEQUENCE [LARGE SCALE GENOMIC DNA]</scope>
    <source>
        <strain evidence="4 5">SCU50</strain>
    </source>
</reference>
<sequence length="381" mass="43790">MSDSFQKKLEAYENGELSGKDLEEFEKELEKLETYQSFLEKDEADNIPLDQKEKQIIKKGKWKARIQTTYFVFLLFIGFTIVTSILTTVYYSWGNPDRAEVLRNVINHTVTITEPYGYLSHSSINGGYYFGMELTTPKKKKIGDEIIEVGEYQSHFLFSFVRTHEEKDFGSISQASPSFVFPGSGSSVTSDWRQLERLPEGTVTSAYVSFPRLLETEEVYEIFSGKDIDLLWLAVDSGAENMDERTEGVIFDSIGFPGYPIWHDDDMILDSREEEKGLFGSSVISEGYSSPTYLEGDYDVLHQQFLKTLKFLQEYENIASKVVFGDLELENKIRYLENEGIKHYGVVITGPTKEILTLEDNDSISVLQIDESRLWNWMSRE</sequence>
<dbReference type="InterPro" id="IPR025672">
    <property type="entry name" value="Sigma_reg_C_dom"/>
</dbReference>
<protein>
    <recommendedName>
        <fullName evidence="6">Sigma factor regulator N-terminal</fullName>
    </recommendedName>
</protein>
<evidence type="ECO:0000313" key="4">
    <source>
        <dbReference type="EMBL" id="QGH32995.1"/>
    </source>
</evidence>
<dbReference type="EMBL" id="CP045915">
    <property type="protein sequence ID" value="QGH32995.1"/>
    <property type="molecule type" value="Genomic_DNA"/>
</dbReference>
<feature type="domain" description="Sigma factor regulator N-terminal" evidence="3">
    <location>
        <begin position="54"/>
        <end position="145"/>
    </location>
</feature>
<gene>
    <name evidence="4" type="ORF">GI584_02545</name>
</gene>
<dbReference type="Pfam" id="PF13800">
    <property type="entry name" value="Sigma_reg_N"/>
    <property type="match status" value="1"/>
</dbReference>
<evidence type="ECO:0008006" key="6">
    <source>
        <dbReference type="Google" id="ProtNLM"/>
    </source>
</evidence>
<dbReference type="RefSeq" id="WP_153790144.1">
    <property type="nucleotide sequence ID" value="NZ_CP045915.1"/>
</dbReference>
<dbReference type="Proteomes" id="UP000339690">
    <property type="component" value="Chromosome"/>
</dbReference>
<evidence type="ECO:0000259" key="2">
    <source>
        <dbReference type="Pfam" id="PF13791"/>
    </source>
</evidence>
<evidence type="ECO:0000313" key="5">
    <source>
        <dbReference type="Proteomes" id="UP000339690"/>
    </source>
</evidence>
<dbReference type="InterPro" id="IPR029101">
    <property type="entry name" value="Sigma_reg_N"/>
</dbReference>
<keyword evidence="1" id="KW-0812">Transmembrane</keyword>
<keyword evidence="1" id="KW-0472">Membrane</keyword>
<keyword evidence="1" id="KW-1133">Transmembrane helix</keyword>
<keyword evidence="5" id="KW-1185">Reference proteome</keyword>
<dbReference type="KEGG" id="grc:GI584_02545"/>
<feature type="domain" description="Sigma factor regulator C-terminal" evidence="2">
    <location>
        <begin position="195"/>
        <end position="371"/>
    </location>
</feature>
<accession>A0A5Q2TEC3</accession>
<dbReference type="Pfam" id="PF13791">
    <property type="entry name" value="Sigma_reg_C"/>
    <property type="match status" value="1"/>
</dbReference>